<dbReference type="SUPFAM" id="SSF52743">
    <property type="entry name" value="Subtilisin-like"/>
    <property type="match status" value="1"/>
</dbReference>
<evidence type="ECO:0000256" key="6">
    <source>
        <dbReference type="SAM" id="MobiDB-lite"/>
    </source>
</evidence>
<dbReference type="Gene3D" id="3.40.50.200">
    <property type="entry name" value="Peptidase S8/S53 domain"/>
    <property type="match status" value="1"/>
</dbReference>
<dbReference type="RefSeq" id="WP_113981001.1">
    <property type="nucleotide sequence ID" value="NZ_QMEY01000004.1"/>
</dbReference>
<dbReference type="PRINTS" id="PR00723">
    <property type="entry name" value="SUBTILISIN"/>
</dbReference>
<gene>
    <name evidence="8" type="ORF">DP939_13490</name>
</gene>
<comment type="caution">
    <text evidence="8">The sequence shown here is derived from an EMBL/GenBank/DDBJ whole genome shotgun (WGS) entry which is preliminary data.</text>
</comment>
<dbReference type="InterPro" id="IPR000209">
    <property type="entry name" value="Peptidase_S8/S53_dom"/>
</dbReference>
<proteinExistence type="inferred from homology"/>
<feature type="domain" description="Peptidase S8/S53" evidence="7">
    <location>
        <begin position="214"/>
        <end position="476"/>
    </location>
</feature>
<name>A0A366M2B1_9ACTN</name>
<sequence>MTVFTDPAGRETEDVYNVMYNVELRQGVIERVEEHPVADDAIFYEEAREPKQVDEPSPRYDREKVHPVLREWLAGRPGDERAHIIVVFSDSTSLPRFPEPAVDEPRDSGRNRRLLDRAQELVRSIAARREPEYQRLTDELAGYEADLVEPFWIIKGGVFDMPLRSVERLAAREDIVSIEPRFSGEEPPQDEVDDGRARINSDPYFNLGLNAGWIGLLDTGVRSTHTQFTNPSHIDLRRDCVNGGADCNTGTSLNPNDTCNHGTGSAAIITANANQGNDFRGVTGITLDSFKIYPSVSPCNLDQAAAIRGFQTAVSVLDRVIVAEMQGTADHQGALAQAADAAFDVGAVVVAANGNFGPNAGTVRCPANARRVIGVGNFDVQTLQQIPGQSRGPTADGRFKPDVQAPTNTETASNASDTARHIYTGTSGATPYASGAAALLRNWLRGGTGTIDPGQVYAHLILAGQRPQFDNTTGAGPLRLTQDGTAMFGKVSVSNGQVVNHPFGTVSGTAPFIDAAIWWPEFGAAHNDIDLYLVDPSGIVRASSTSIASVFERCRASAPVAPGIWQVRVRGYNVPSGPQTVYVAAWTPPA</sequence>
<feature type="active site" description="Charge relay system" evidence="5">
    <location>
        <position position="261"/>
    </location>
</feature>
<evidence type="ECO:0000256" key="4">
    <source>
        <dbReference type="ARBA" id="ARBA00022825"/>
    </source>
</evidence>
<accession>A0A366M2B1</accession>
<dbReference type="Pfam" id="PF00082">
    <property type="entry name" value="Peptidase_S8"/>
    <property type="match status" value="1"/>
</dbReference>
<dbReference type="AlphaFoldDB" id="A0A366M2B1"/>
<dbReference type="OrthoDB" id="614750at2"/>
<dbReference type="Gene3D" id="2.60.120.380">
    <property type="match status" value="1"/>
</dbReference>
<dbReference type="InterPro" id="IPR015500">
    <property type="entry name" value="Peptidase_S8_subtilisin-rel"/>
</dbReference>
<keyword evidence="9" id="KW-1185">Reference proteome</keyword>
<evidence type="ECO:0000256" key="5">
    <source>
        <dbReference type="PROSITE-ProRule" id="PRU01240"/>
    </source>
</evidence>
<dbReference type="GO" id="GO:0006508">
    <property type="term" value="P:proteolysis"/>
    <property type="evidence" value="ECO:0007669"/>
    <property type="project" value="UniProtKB-KW"/>
</dbReference>
<evidence type="ECO:0000259" key="7">
    <source>
        <dbReference type="Pfam" id="PF00082"/>
    </source>
</evidence>
<protein>
    <recommendedName>
        <fullName evidence="7">Peptidase S8/S53 domain-containing protein</fullName>
    </recommendedName>
</protein>
<dbReference type="EMBL" id="QMEY01000004">
    <property type="protein sequence ID" value="RBQ19734.1"/>
    <property type="molecule type" value="Genomic_DNA"/>
</dbReference>
<organism evidence="8 9">
    <name type="scientific">Spongiactinospora rosea</name>
    <dbReference type="NCBI Taxonomy" id="2248750"/>
    <lineage>
        <taxon>Bacteria</taxon>
        <taxon>Bacillati</taxon>
        <taxon>Actinomycetota</taxon>
        <taxon>Actinomycetes</taxon>
        <taxon>Streptosporangiales</taxon>
        <taxon>Streptosporangiaceae</taxon>
        <taxon>Spongiactinospora</taxon>
    </lineage>
</organism>
<evidence type="ECO:0000256" key="1">
    <source>
        <dbReference type="ARBA" id="ARBA00011073"/>
    </source>
</evidence>
<dbReference type="InterPro" id="IPR050131">
    <property type="entry name" value="Peptidase_S8_subtilisin-like"/>
</dbReference>
<dbReference type="Proteomes" id="UP000253303">
    <property type="component" value="Unassembled WGS sequence"/>
</dbReference>
<evidence type="ECO:0000256" key="3">
    <source>
        <dbReference type="ARBA" id="ARBA00022801"/>
    </source>
</evidence>
<dbReference type="PANTHER" id="PTHR43806:SF11">
    <property type="entry name" value="CEREVISIN-RELATED"/>
    <property type="match status" value="1"/>
</dbReference>
<feature type="region of interest" description="Disordered" evidence="6">
    <location>
        <begin position="387"/>
        <end position="419"/>
    </location>
</feature>
<dbReference type="InterPro" id="IPR023828">
    <property type="entry name" value="Peptidase_S8_Ser-AS"/>
</dbReference>
<feature type="active site" description="Charge relay system" evidence="5">
    <location>
        <position position="218"/>
    </location>
</feature>
<feature type="compositionally biased region" description="Polar residues" evidence="6">
    <location>
        <begin position="405"/>
        <end position="417"/>
    </location>
</feature>
<evidence type="ECO:0000256" key="2">
    <source>
        <dbReference type="ARBA" id="ARBA00022670"/>
    </source>
</evidence>
<dbReference type="GO" id="GO:0004252">
    <property type="term" value="F:serine-type endopeptidase activity"/>
    <property type="evidence" value="ECO:0007669"/>
    <property type="project" value="UniProtKB-UniRule"/>
</dbReference>
<dbReference type="PANTHER" id="PTHR43806">
    <property type="entry name" value="PEPTIDASE S8"/>
    <property type="match status" value="1"/>
</dbReference>
<keyword evidence="2 5" id="KW-0645">Protease</keyword>
<reference evidence="8 9" key="1">
    <citation type="submission" date="2018-06" db="EMBL/GenBank/DDBJ databases">
        <title>Sphaerisporangium craniellae sp. nov., isolated from a marine sponge in the South China Sea.</title>
        <authorList>
            <person name="Li L."/>
        </authorList>
    </citation>
    <scope>NUCLEOTIDE SEQUENCE [LARGE SCALE GENOMIC DNA]</scope>
    <source>
        <strain evidence="8 9">LHW63015</strain>
    </source>
</reference>
<dbReference type="PROSITE" id="PS00138">
    <property type="entry name" value="SUBTILASE_SER"/>
    <property type="match status" value="1"/>
</dbReference>
<comment type="similarity">
    <text evidence="1 5">Belongs to the peptidase S8 family.</text>
</comment>
<keyword evidence="4 5" id="KW-0720">Serine protease</keyword>
<feature type="active site" description="Charge relay system" evidence="5">
    <location>
        <position position="427"/>
    </location>
</feature>
<evidence type="ECO:0000313" key="9">
    <source>
        <dbReference type="Proteomes" id="UP000253303"/>
    </source>
</evidence>
<dbReference type="PROSITE" id="PS51892">
    <property type="entry name" value="SUBTILASE"/>
    <property type="match status" value="1"/>
</dbReference>
<keyword evidence="3 5" id="KW-0378">Hydrolase</keyword>
<evidence type="ECO:0000313" key="8">
    <source>
        <dbReference type="EMBL" id="RBQ19734.1"/>
    </source>
</evidence>
<dbReference type="InterPro" id="IPR036852">
    <property type="entry name" value="Peptidase_S8/S53_dom_sf"/>
</dbReference>